<organism evidence="2 3">
    <name type="scientific">Tegillarca granosa</name>
    <name type="common">Malaysian cockle</name>
    <name type="synonym">Anadara granosa</name>
    <dbReference type="NCBI Taxonomy" id="220873"/>
    <lineage>
        <taxon>Eukaryota</taxon>
        <taxon>Metazoa</taxon>
        <taxon>Spiralia</taxon>
        <taxon>Lophotrochozoa</taxon>
        <taxon>Mollusca</taxon>
        <taxon>Bivalvia</taxon>
        <taxon>Autobranchia</taxon>
        <taxon>Pteriomorphia</taxon>
        <taxon>Arcoida</taxon>
        <taxon>Arcoidea</taxon>
        <taxon>Arcidae</taxon>
        <taxon>Tegillarca</taxon>
    </lineage>
</organism>
<gene>
    <name evidence="2" type="ORF">KUTeg_007882</name>
</gene>
<dbReference type="EMBL" id="JARBDR010000337">
    <property type="protein sequence ID" value="KAJ8315732.1"/>
    <property type="molecule type" value="Genomic_DNA"/>
</dbReference>
<name>A0ABQ9FIH8_TEGGR</name>
<proteinExistence type="predicted"/>
<protein>
    <submittedName>
        <fullName evidence="2">Uncharacterized protein</fullName>
    </submittedName>
</protein>
<evidence type="ECO:0000313" key="3">
    <source>
        <dbReference type="Proteomes" id="UP001217089"/>
    </source>
</evidence>
<keyword evidence="1" id="KW-0175">Coiled coil</keyword>
<accession>A0ABQ9FIH8</accession>
<dbReference type="Proteomes" id="UP001217089">
    <property type="component" value="Unassembled WGS sequence"/>
</dbReference>
<comment type="caution">
    <text evidence="2">The sequence shown here is derived from an EMBL/GenBank/DDBJ whole genome shotgun (WGS) entry which is preliminary data.</text>
</comment>
<reference evidence="2 3" key="1">
    <citation type="submission" date="2022-12" db="EMBL/GenBank/DDBJ databases">
        <title>Chromosome-level genome of Tegillarca granosa.</title>
        <authorList>
            <person name="Kim J."/>
        </authorList>
    </citation>
    <scope>NUCLEOTIDE SEQUENCE [LARGE SCALE GENOMIC DNA]</scope>
    <source>
        <strain evidence="2">Teg-2019</strain>
        <tissue evidence="2">Adductor muscle</tissue>
    </source>
</reference>
<feature type="coiled-coil region" evidence="1">
    <location>
        <begin position="119"/>
        <end position="146"/>
    </location>
</feature>
<sequence>MKKLLITRKPTAIKWTSNSHHLLDDGGNSIRIEHWWGMVAKTEKFPAICKMALALLSCFHGPQVEGTFNTMGDVIDSKSARINVETNSAIQTVKFHLRAKEKSAMKYFKRKDILHDPVNVRLNKNLKTAQKRHQEVLERKQTVLEEKKRKLSLKAQVQLSKKKARILRLSAERKARLIHRRWLENLAAKKKKVKVYICDRIVVIPVYIIMPDLGDSKL</sequence>
<keyword evidence="3" id="KW-1185">Reference proteome</keyword>
<evidence type="ECO:0000256" key="1">
    <source>
        <dbReference type="SAM" id="Coils"/>
    </source>
</evidence>
<evidence type="ECO:0000313" key="2">
    <source>
        <dbReference type="EMBL" id="KAJ8315732.1"/>
    </source>
</evidence>